<feature type="compositionally biased region" description="Low complexity" evidence="1">
    <location>
        <begin position="13"/>
        <end position="26"/>
    </location>
</feature>
<feature type="region of interest" description="Disordered" evidence="1">
    <location>
        <begin position="193"/>
        <end position="222"/>
    </location>
</feature>
<evidence type="ECO:0000313" key="3">
    <source>
        <dbReference type="Proteomes" id="UP000695562"/>
    </source>
</evidence>
<proteinExistence type="predicted"/>
<feature type="region of interest" description="Disordered" evidence="1">
    <location>
        <begin position="1"/>
        <end position="30"/>
    </location>
</feature>
<feature type="compositionally biased region" description="Basic and acidic residues" evidence="1">
    <location>
        <begin position="1"/>
        <end position="11"/>
    </location>
</feature>
<accession>A0A8J4PSZ2</accession>
<feature type="compositionally biased region" description="Low complexity" evidence="1">
    <location>
        <begin position="194"/>
        <end position="219"/>
    </location>
</feature>
<evidence type="ECO:0000256" key="1">
    <source>
        <dbReference type="SAM" id="MobiDB-lite"/>
    </source>
</evidence>
<gene>
    <name evidence="2" type="ORF">CYY_005769</name>
</gene>
<evidence type="ECO:0000313" key="2">
    <source>
        <dbReference type="EMBL" id="KAF2072912.1"/>
    </source>
</evidence>
<dbReference type="AlphaFoldDB" id="A0A8J4PSZ2"/>
<feature type="region of interest" description="Disordered" evidence="1">
    <location>
        <begin position="47"/>
        <end position="73"/>
    </location>
</feature>
<keyword evidence="3" id="KW-1185">Reference proteome</keyword>
<dbReference type="EMBL" id="AJWJ01000239">
    <property type="protein sequence ID" value="KAF2072912.1"/>
    <property type="molecule type" value="Genomic_DNA"/>
</dbReference>
<protein>
    <submittedName>
        <fullName evidence="2">Uncharacterized protein</fullName>
    </submittedName>
</protein>
<feature type="compositionally biased region" description="Low complexity" evidence="1">
    <location>
        <begin position="57"/>
        <end position="70"/>
    </location>
</feature>
<name>A0A8J4PSZ2_9MYCE</name>
<comment type="caution">
    <text evidence="2">The sequence shown here is derived from an EMBL/GenBank/DDBJ whole genome shotgun (WGS) entry which is preliminary data.</text>
</comment>
<sequence length="255" mass="28712">MNDTSVVEHNRLNNSSNSSSSSNNNNAINKQKTSSRGLIDLLDQQQHTLPNDNNNPTTSTSTSTSTAGSSVPQLKRGSSYLINKQHCQPLKSSLNEWRTDFYPNLSYAGSASTHGGSALDEQQQQQINNNSINNYEFNLQDSEQSKKEEKESESLLQQRVKQWQQDIHFDIKESSKHFYENLPPKIIVNRSICGKGNSSNNDKDNNGSSNNNNSNDNDNLGVEDSFLKWRNQFNDAMDCKMKETKRSTKIIITSK</sequence>
<organism evidence="2 3">
    <name type="scientific">Polysphondylium violaceum</name>
    <dbReference type="NCBI Taxonomy" id="133409"/>
    <lineage>
        <taxon>Eukaryota</taxon>
        <taxon>Amoebozoa</taxon>
        <taxon>Evosea</taxon>
        <taxon>Eumycetozoa</taxon>
        <taxon>Dictyostelia</taxon>
        <taxon>Dictyosteliales</taxon>
        <taxon>Dictyosteliaceae</taxon>
        <taxon>Polysphondylium</taxon>
    </lineage>
</organism>
<reference evidence="2" key="1">
    <citation type="submission" date="2020-01" db="EMBL/GenBank/DDBJ databases">
        <title>Development of genomics and gene disruption for Polysphondylium violaceum indicates a role for the polyketide synthase stlB in stalk morphogenesis.</title>
        <authorList>
            <person name="Narita B."/>
            <person name="Kawabe Y."/>
            <person name="Kin K."/>
            <person name="Saito T."/>
            <person name="Gibbs R."/>
            <person name="Kuspa A."/>
            <person name="Muzny D."/>
            <person name="Queller D."/>
            <person name="Richards S."/>
            <person name="Strassman J."/>
            <person name="Sucgang R."/>
            <person name="Worley K."/>
            <person name="Schaap P."/>
        </authorList>
    </citation>
    <scope>NUCLEOTIDE SEQUENCE</scope>
    <source>
        <strain evidence="2">QSvi11</strain>
    </source>
</reference>
<feature type="compositionally biased region" description="Polar residues" evidence="1">
    <location>
        <begin position="47"/>
        <end position="56"/>
    </location>
</feature>
<dbReference type="Proteomes" id="UP000695562">
    <property type="component" value="Unassembled WGS sequence"/>
</dbReference>